<comment type="caution">
    <text evidence="1">The sequence shown here is derived from an EMBL/GenBank/DDBJ whole genome shotgun (WGS) entry which is preliminary data.</text>
</comment>
<evidence type="ECO:0000313" key="1">
    <source>
        <dbReference type="EMBL" id="GAL35312.1"/>
    </source>
</evidence>
<evidence type="ECO:0000313" key="2">
    <source>
        <dbReference type="Proteomes" id="UP000029224"/>
    </source>
</evidence>
<proteinExistence type="predicted"/>
<gene>
    <name evidence="1" type="ORF">JCM19240_3682</name>
</gene>
<dbReference type="Proteomes" id="UP000029224">
    <property type="component" value="Unassembled WGS sequence"/>
</dbReference>
<organism evidence="1 2">
    <name type="scientific">Vibrio maritimus</name>
    <dbReference type="NCBI Taxonomy" id="990268"/>
    <lineage>
        <taxon>Bacteria</taxon>
        <taxon>Pseudomonadati</taxon>
        <taxon>Pseudomonadota</taxon>
        <taxon>Gammaproteobacteria</taxon>
        <taxon>Vibrionales</taxon>
        <taxon>Vibrionaceae</taxon>
        <taxon>Vibrio</taxon>
    </lineage>
</organism>
<reference evidence="1 2" key="2">
    <citation type="submission" date="2014-09" db="EMBL/GenBank/DDBJ databases">
        <authorList>
            <consortium name="NBRP consortium"/>
            <person name="Sawabe T."/>
            <person name="Meirelles P."/>
            <person name="Nakanishi M."/>
            <person name="Sayaka M."/>
            <person name="Hattori M."/>
            <person name="Ohkuma M."/>
        </authorList>
    </citation>
    <scope>NUCLEOTIDE SEQUENCE [LARGE SCALE GENOMIC DNA]</scope>
    <source>
        <strain evidence="1 2">JCM 19240</strain>
    </source>
</reference>
<sequence>MWFDLLKSLTENGKSVVWFCPNTPEDIQSQDTSFFSSIEWLLLDCDDIVRTGRLIERGWDDEKITESLEDAQELRELGFSSVDTTTLTPVSVAKEIVKWVECS</sequence>
<dbReference type="Gene3D" id="3.40.50.300">
    <property type="entry name" value="P-loop containing nucleotide triphosphate hydrolases"/>
    <property type="match status" value="1"/>
</dbReference>
<name>A0A090TWK4_9VIBR</name>
<protein>
    <submittedName>
        <fullName evidence="1">Uncharacterized protein</fullName>
    </submittedName>
</protein>
<dbReference type="InterPro" id="IPR027417">
    <property type="entry name" value="P-loop_NTPase"/>
</dbReference>
<dbReference type="AlphaFoldDB" id="A0A090TWK4"/>
<keyword evidence="2" id="KW-1185">Reference proteome</keyword>
<dbReference type="EMBL" id="BBMT01000006">
    <property type="protein sequence ID" value="GAL35312.1"/>
    <property type="molecule type" value="Genomic_DNA"/>
</dbReference>
<accession>A0A090TWK4</accession>
<reference evidence="1 2" key="1">
    <citation type="submission" date="2014-09" db="EMBL/GenBank/DDBJ databases">
        <title>Vibrio maritimus JCM 19240. (C210) whole genome shotgun sequence.</title>
        <authorList>
            <person name="Sawabe T."/>
            <person name="Meirelles P."/>
            <person name="Nakanishi M."/>
            <person name="Sayaka M."/>
            <person name="Hattori M."/>
            <person name="Ohkuma M."/>
        </authorList>
    </citation>
    <scope>NUCLEOTIDE SEQUENCE [LARGE SCALE GENOMIC DNA]</scope>
    <source>
        <strain evidence="1 2">JCM 19240</strain>
    </source>
</reference>